<feature type="transmembrane region" description="Helical" evidence="3">
    <location>
        <begin position="172"/>
        <end position="192"/>
    </location>
</feature>
<feature type="transmembrane region" description="Helical" evidence="3">
    <location>
        <begin position="821"/>
        <end position="841"/>
    </location>
</feature>
<feature type="transmembrane region" description="Helical" evidence="3">
    <location>
        <begin position="491"/>
        <end position="511"/>
    </location>
</feature>
<protein>
    <submittedName>
        <fullName evidence="4">DUF2339 domain-containing protein</fullName>
    </submittedName>
</protein>
<keyword evidence="5" id="KW-1185">Reference proteome</keyword>
<accession>A0ABT5K249</accession>
<name>A0ABT5K249_9BURK</name>
<feature type="transmembrane region" description="Helical" evidence="3">
    <location>
        <begin position="861"/>
        <end position="878"/>
    </location>
</feature>
<feature type="transmembrane region" description="Helical" evidence="3">
    <location>
        <begin position="1062"/>
        <end position="1079"/>
    </location>
</feature>
<feature type="transmembrane region" description="Helical" evidence="3">
    <location>
        <begin position="280"/>
        <end position="297"/>
    </location>
</feature>
<feature type="transmembrane region" description="Helical" evidence="3">
    <location>
        <begin position="360"/>
        <end position="378"/>
    </location>
</feature>
<feature type="transmembrane region" description="Helical" evidence="3">
    <location>
        <begin position="553"/>
        <end position="573"/>
    </location>
</feature>
<keyword evidence="3" id="KW-1133">Transmembrane helix</keyword>
<feature type="transmembrane region" description="Helical" evidence="3">
    <location>
        <begin position="647"/>
        <end position="664"/>
    </location>
</feature>
<feature type="transmembrane region" description="Helical" evidence="3">
    <location>
        <begin position="1004"/>
        <end position="1022"/>
    </location>
</feature>
<feature type="transmembrane region" description="Helical" evidence="3">
    <location>
        <begin position="303"/>
        <end position="323"/>
    </location>
</feature>
<feature type="transmembrane region" description="Helical" evidence="3">
    <location>
        <begin position="254"/>
        <end position="275"/>
    </location>
</feature>
<keyword evidence="3" id="KW-0812">Transmembrane</keyword>
<reference evidence="4 5" key="1">
    <citation type="submission" date="2022-10" db="EMBL/GenBank/DDBJ databases">
        <title>Janthinobacterium sp. hw3 Genome sequencing.</title>
        <authorList>
            <person name="Park S."/>
        </authorList>
    </citation>
    <scope>NUCLEOTIDE SEQUENCE [LARGE SCALE GENOMIC DNA]</scope>
    <source>
        <strain evidence="5">hw3</strain>
    </source>
</reference>
<feature type="transmembrane region" description="Helical" evidence="3">
    <location>
        <begin position="748"/>
        <end position="769"/>
    </location>
</feature>
<comment type="caution">
    <text evidence="4">The sequence shown here is derived from an EMBL/GenBank/DDBJ whole genome shotgun (WGS) entry which is preliminary data.</text>
</comment>
<keyword evidence="3" id="KW-0472">Membrane</keyword>
<gene>
    <name evidence="4" type="ORF">OIK44_15895</name>
</gene>
<organism evidence="4 5">
    <name type="scientific">Janthinobacterium fluminis</name>
    <dbReference type="NCBI Taxonomy" id="2987524"/>
    <lineage>
        <taxon>Bacteria</taxon>
        <taxon>Pseudomonadati</taxon>
        <taxon>Pseudomonadota</taxon>
        <taxon>Betaproteobacteria</taxon>
        <taxon>Burkholderiales</taxon>
        <taxon>Oxalobacteraceae</taxon>
        <taxon>Janthinobacterium</taxon>
    </lineage>
</organism>
<evidence type="ECO:0000256" key="3">
    <source>
        <dbReference type="SAM" id="Phobius"/>
    </source>
</evidence>
<evidence type="ECO:0000256" key="1">
    <source>
        <dbReference type="SAM" id="Coils"/>
    </source>
</evidence>
<keyword evidence="1" id="KW-0175">Coiled coil</keyword>
<feature type="transmembrane region" description="Helical" evidence="3">
    <location>
        <begin position="781"/>
        <end position="800"/>
    </location>
</feature>
<evidence type="ECO:0000313" key="4">
    <source>
        <dbReference type="EMBL" id="MDC8759062.1"/>
    </source>
</evidence>
<dbReference type="Proteomes" id="UP001221208">
    <property type="component" value="Unassembled WGS sequence"/>
</dbReference>
<dbReference type="EMBL" id="JAQQXR010000006">
    <property type="protein sequence ID" value="MDC8759062.1"/>
    <property type="molecule type" value="Genomic_DNA"/>
</dbReference>
<sequence length="1099" mass="117981">MESLISVLILAGVVYLLLPFIAMAKASGARRRVDALESETSRLKEELRDLQSQVATLRNAAAARAAPAEAPATASYAPASKPAPAAVVPPTFALPAAAPPAPARPETSQSTLPAYPSLPERADTPAAPRPAPAADGRADEFSPGYVQPPPAWAGAASALFGKAKNWLLSGNLVAKLGLIILFIGVSFLLKYVAGQISVPIELRLAGIALADIALLGWGWRIRQTRPGISLPVQGAALAILMLVVFGAFRLYHLIPGGLAFALLLVLTAFTCLLAVLQNAVWLATFGIVGGFAVPLLASTGGGSHIGLFSYYALLNAGVLAIALKRSWRMLNLLGFAFTFIVGTAWGVLKYAPEHYLSTQLFLILFFLFYVAIALAYAAHEAPKLRHYVDATLVFGTPLLAMGLQYGLVKALPFGLAFSALALGLFYTGLALVLWRRAATFKLLAETFLALGIVFGTLALPFALDGRWTSAAWALEGAGIVWVGLRQRQPLAWIFGLLVQAGAWLSFLGAVSGLDPAAALQQNLWLGFLILAASALFMATTLRKAPAESGGAALSWLALLFLGGATLWLLAGSWTEIFLRTDGATQLNLLTGSAVLIAIALGLIATRLQWRAAGNYALLVQAAAGVALLAKVGTGWIDASPALFDGPFLSALMLGAAVFLSAWFIERQARRDQAPQLARMAAMLLPGAGFCWFALVLTALASWFTAYAPPQLPADDYLHPERWFSAYVIALALSTPLFGWLARRLDWPALRWFTAPAWLALAASCAAMLAALYLEERIPGRLAWTALAAAWLAGEYLLQLWPRAGWRLGVKAQQALHSVRTGAPWLMLWPLGVHYLSAWLLAGASEPERMLAQAGWEVSGSWARYLPAWAMMLLAALLARRSRDGGWPLAPVAAWYRRCLIPLAALWSCLLVAVWNIAYNGAMAPLPYLPLLNPLDLSTGFAILLAVTAYRLLRAEHPALPQLWRGRLPVVAGCVVYAWLNLMLLRSVSNYMDVPYRFEAMLDSRFVQALLSLVWSVTALILMRHATLRQARKQWSLGAVLLGLVVLKLFTIDLSNVGGIERIVSFVGVGGLMLLIGYLAPFPGKLEAADTAAPETPRPI</sequence>
<feature type="transmembrane region" description="Helical" evidence="3">
    <location>
        <begin position="723"/>
        <end position="741"/>
    </location>
</feature>
<feature type="transmembrane region" description="Helical" evidence="3">
    <location>
        <begin position="204"/>
        <end position="221"/>
    </location>
</feature>
<feature type="transmembrane region" description="Helical" evidence="3">
    <location>
        <begin position="523"/>
        <end position="541"/>
    </location>
</feature>
<feature type="transmembrane region" description="Helical" evidence="3">
    <location>
        <begin position="469"/>
        <end position="484"/>
    </location>
</feature>
<feature type="transmembrane region" description="Helical" evidence="3">
    <location>
        <begin position="6"/>
        <end position="24"/>
    </location>
</feature>
<feature type="transmembrane region" description="Helical" evidence="3">
    <location>
        <begin position="585"/>
        <end position="603"/>
    </location>
</feature>
<feature type="transmembrane region" description="Helical" evidence="3">
    <location>
        <begin position="615"/>
        <end position="635"/>
    </location>
</feature>
<dbReference type="RefSeq" id="WP_273672034.1">
    <property type="nucleotide sequence ID" value="NZ_JAQQXR010000006.1"/>
</dbReference>
<dbReference type="PANTHER" id="PTHR38434:SF1">
    <property type="entry name" value="BLL2549 PROTEIN"/>
    <property type="match status" value="1"/>
</dbReference>
<feature type="transmembrane region" description="Helical" evidence="3">
    <location>
        <begin position="330"/>
        <end position="348"/>
    </location>
</feature>
<feature type="transmembrane region" description="Helical" evidence="3">
    <location>
        <begin position="228"/>
        <end position="248"/>
    </location>
</feature>
<feature type="coiled-coil region" evidence="1">
    <location>
        <begin position="26"/>
        <end position="60"/>
    </location>
</feature>
<evidence type="ECO:0000256" key="2">
    <source>
        <dbReference type="SAM" id="MobiDB-lite"/>
    </source>
</evidence>
<feature type="transmembrane region" description="Helical" evidence="3">
    <location>
        <begin position="413"/>
        <end position="434"/>
    </location>
</feature>
<dbReference type="Pfam" id="PF10101">
    <property type="entry name" value="DUF2339"/>
    <property type="match status" value="1"/>
</dbReference>
<feature type="transmembrane region" description="Helical" evidence="3">
    <location>
        <begin position="930"/>
        <end position="952"/>
    </location>
</feature>
<feature type="transmembrane region" description="Helical" evidence="3">
    <location>
        <begin position="899"/>
        <end position="918"/>
    </location>
</feature>
<feature type="transmembrane region" description="Helical" evidence="3">
    <location>
        <begin position="964"/>
        <end position="984"/>
    </location>
</feature>
<dbReference type="PANTHER" id="PTHR38434">
    <property type="entry name" value="BLL2549 PROTEIN"/>
    <property type="match status" value="1"/>
</dbReference>
<feature type="transmembrane region" description="Helical" evidence="3">
    <location>
        <begin position="1034"/>
        <end position="1050"/>
    </location>
</feature>
<feature type="region of interest" description="Disordered" evidence="2">
    <location>
        <begin position="97"/>
        <end position="137"/>
    </location>
</feature>
<proteinExistence type="predicted"/>
<dbReference type="InterPro" id="IPR019286">
    <property type="entry name" value="DUF2339_TM"/>
</dbReference>
<feature type="transmembrane region" description="Helical" evidence="3">
    <location>
        <begin position="446"/>
        <end position="463"/>
    </location>
</feature>
<feature type="transmembrane region" description="Helical" evidence="3">
    <location>
        <begin position="390"/>
        <end position="407"/>
    </location>
</feature>
<evidence type="ECO:0000313" key="5">
    <source>
        <dbReference type="Proteomes" id="UP001221208"/>
    </source>
</evidence>
<feature type="transmembrane region" description="Helical" evidence="3">
    <location>
        <begin position="676"/>
        <end position="703"/>
    </location>
</feature>